<dbReference type="PANTHER" id="PTHR47219:SF9">
    <property type="entry name" value="GTPASE ACTIVATING PROTEIN AND CENTROSOME-ASSOCIATED, ISOFORM B"/>
    <property type="match status" value="1"/>
</dbReference>
<feature type="compositionally biased region" description="Polar residues" evidence="1">
    <location>
        <begin position="355"/>
        <end position="381"/>
    </location>
</feature>
<evidence type="ECO:0000256" key="1">
    <source>
        <dbReference type="SAM" id="MobiDB-lite"/>
    </source>
</evidence>
<dbReference type="SMART" id="SM00164">
    <property type="entry name" value="TBC"/>
    <property type="match status" value="1"/>
</dbReference>
<name>A0AAD3H038_9STRA</name>
<proteinExistence type="predicted"/>
<dbReference type="Gene3D" id="1.10.472.80">
    <property type="entry name" value="Ypt/Rab-GAP domain of gyp1p, domain 3"/>
    <property type="match status" value="1"/>
</dbReference>
<accession>A0AAD3H038</accession>
<dbReference type="SUPFAM" id="SSF47923">
    <property type="entry name" value="Ypt/Rab-GAP domain of gyp1p"/>
    <property type="match status" value="2"/>
</dbReference>
<dbReference type="Proteomes" id="UP001054902">
    <property type="component" value="Unassembled WGS sequence"/>
</dbReference>
<dbReference type="AlphaFoldDB" id="A0AAD3H038"/>
<dbReference type="EMBL" id="BLLK01000020">
    <property type="protein sequence ID" value="GFH45425.1"/>
    <property type="molecule type" value="Genomic_DNA"/>
</dbReference>
<sequence length="656" mass="74463">MRDRENRFFSKAGRAFRNMKIGGDDRKRSNNSSTANNHQEEDLPWGGKGLVVSAANQDTKTNIESNNNGDEIFSSNVTKDAKGKKIVDEYLGNSERDLDAGTDKKNSKKLDEYGFIVNLDDTGNIRDEDSIALPGGAYTPSSQYPDTNNINRARAKAIKKKKKAQNSKKEQKHLNKLYKRREKKWIDMLENWNGMFVTKPKENKLRQRIRKGIPNSVRGEAWVRLAKVDKKVNRSHKGLYTKLVTISCEKNGNSEDLVGLEGFEPNQESSVDISVMKETIERDLTRTFPRHNMFYDDGEDDSDEEYSDDDSIDKLSRNSESFDSISNPSGCEDEDPINNVSSDGQEEVKDRSDHNGATINDTNDVPMNNNTPATDENKPTLQSDSYATNEIADSIQGCATDCLNTVVVPAVLSVKEASFLPMSDGVEVEYQTEIKGTSTPKRKKDKVIDFTKAEGGLGKLRRVLRAYSIYDSEVGYCQGMNFIAGMFITYVNEESAFWLLVHVMNEAPCTMRGLFGEGMTEAHQVLHVADRLISHFHPRLARHFDKEGIHISMFATQWLLTIYTSSFPFDVVTRVWDAFLSEGWKVPYRVMLALLEMSQPTLMRMNFEEILNYFKEMPFEIDANEIMELSFKIPLKKKHIVKYAKDFDRKKNSGAS</sequence>
<reference evidence="3 4" key="1">
    <citation type="journal article" date="2021" name="Sci. Rep.">
        <title>The genome of the diatom Chaetoceros tenuissimus carries an ancient integrated fragment of an extant virus.</title>
        <authorList>
            <person name="Hongo Y."/>
            <person name="Kimura K."/>
            <person name="Takaki Y."/>
            <person name="Yoshida Y."/>
            <person name="Baba S."/>
            <person name="Kobayashi G."/>
            <person name="Nagasaki K."/>
            <person name="Hano T."/>
            <person name="Tomaru Y."/>
        </authorList>
    </citation>
    <scope>NUCLEOTIDE SEQUENCE [LARGE SCALE GENOMIC DNA]</scope>
    <source>
        <strain evidence="3 4">NIES-3715</strain>
    </source>
</reference>
<comment type="caution">
    <text evidence="3">The sequence shown here is derived from an EMBL/GenBank/DDBJ whole genome shotgun (WGS) entry which is preliminary data.</text>
</comment>
<evidence type="ECO:0000313" key="3">
    <source>
        <dbReference type="EMBL" id="GFH45425.1"/>
    </source>
</evidence>
<evidence type="ECO:0000313" key="4">
    <source>
        <dbReference type="Proteomes" id="UP001054902"/>
    </source>
</evidence>
<dbReference type="Pfam" id="PF00566">
    <property type="entry name" value="RabGAP-TBC"/>
    <property type="match status" value="1"/>
</dbReference>
<dbReference type="PROSITE" id="PS50086">
    <property type="entry name" value="TBC_RABGAP"/>
    <property type="match status" value="1"/>
</dbReference>
<feature type="region of interest" description="Disordered" evidence="1">
    <location>
        <begin position="291"/>
        <end position="381"/>
    </location>
</feature>
<evidence type="ECO:0000259" key="2">
    <source>
        <dbReference type="PROSITE" id="PS50086"/>
    </source>
</evidence>
<dbReference type="Gene3D" id="1.10.8.270">
    <property type="entry name" value="putative rabgap domain of human tbc1 domain family member 14 like domains"/>
    <property type="match status" value="1"/>
</dbReference>
<dbReference type="PANTHER" id="PTHR47219">
    <property type="entry name" value="RAB GTPASE-ACTIVATING PROTEIN 1-LIKE"/>
    <property type="match status" value="1"/>
</dbReference>
<dbReference type="Gene3D" id="1.10.10.750">
    <property type="entry name" value="Ypt/Rab-GAP domain of gyp1p, domain 1"/>
    <property type="match status" value="1"/>
</dbReference>
<keyword evidence="4" id="KW-1185">Reference proteome</keyword>
<feature type="compositionally biased region" description="Polar residues" evidence="1">
    <location>
        <begin position="318"/>
        <end position="329"/>
    </location>
</feature>
<dbReference type="GO" id="GO:0031267">
    <property type="term" value="F:small GTPase binding"/>
    <property type="evidence" value="ECO:0007669"/>
    <property type="project" value="TreeGrafter"/>
</dbReference>
<feature type="domain" description="Rab-GAP TBC" evidence="2">
    <location>
        <begin position="212"/>
        <end position="583"/>
    </location>
</feature>
<dbReference type="InterPro" id="IPR035969">
    <property type="entry name" value="Rab-GAP_TBC_sf"/>
</dbReference>
<dbReference type="InterPro" id="IPR000195">
    <property type="entry name" value="Rab-GAP-TBC_dom"/>
</dbReference>
<dbReference type="GO" id="GO:0005096">
    <property type="term" value="F:GTPase activator activity"/>
    <property type="evidence" value="ECO:0007669"/>
    <property type="project" value="TreeGrafter"/>
</dbReference>
<protein>
    <submittedName>
        <fullName evidence="3">RabGAP/TBC</fullName>
    </submittedName>
</protein>
<feature type="compositionally biased region" description="Acidic residues" evidence="1">
    <location>
        <begin position="296"/>
        <end position="311"/>
    </location>
</feature>
<feature type="region of interest" description="Disordered" evidence="1">
    <location>
        <begin position="1"/>
        <end position="47"/>
    </location>
</feature>
<organism evidence="3 4">
    <name type="scientific">Chaetoceros tenuissimus</name>
    <dbReference type="NCBI Taxonomy" id="426638"/>
    <lineage>
        <taxon>Eukaryota</taxon>
        <taxon>Sar</taxon>
        <taxon>Stramenopiles</taxon>
        <taxon>Ochrophyta</taxon>
        <taxon>Bacillariophyta</taxon>
        <taxon>Coscinodiscophyceae</taxon>
        <taxon>Chaetocerotophycidae</taxon>
        <taxon>Chaetocerotales</taxon>
        <taxon>Chaetocerotaceae</taxon>
        <taxon>Chaetoceros</taxon>
    </lineage>
</organism>
<gene>
    <name evidence="3" type="ORF">CTEN210_01899</name>
</gene>
<dbReference type="InterPro" id="IPR050302">
    <property type="entry name" value="Rab_GAP_TBC_domain"/>
</dbReference>